<dbReference type="EMBL" id="SLWB01000011">
    <property type="protein sequence ID" value="TCN65439.1"/>
    <property type="molecule type" value="Genomic_DNA"/>
</dbReference>
<proteinExistence type="predicted"/>
<dbReference type="RefSeq" id="WP_131839815.1">
    <property type="nucleotide sequence ID" value="NZ_SLWB01000011.1"/>
</dbReference>
<accession>A0A4R2EM77</accession>
<comment type="caution">
    <text evidence="2">The sequence shown here is derived from an EMBL/GenBank/DDBJ whole genome shotgun (WGS) entry which is preliminary data.</text>
</comment>
<evidence type="ECO:0000313" key="2">
    <source>
        <dbReference type="EMBL" id="TCN65439.1"/>
    </source>
</evidence>
<dbReference type="Proteomes" id="UP000294830">
    <property type="component" value="Unassembled WGS sequence"/>
</dbReference>
<reference evidence="2 3" key="1">
    <citation type="submission" date="2019-03" db="EMBL/GenBank/DDBJ databases">
        <title>Genomic Encyclopedia of Archaeal and Bacterial Type Strains, Phase II (KMG-II): from individual species to whole genera.</title>
        <authorList>
            <person name="Goeker M."/>
        </authorList>
    </citation>
    <scope>NUCLEOTIDE SEQUENCE [LARGE SCALE GENOMIC DNA]</scope>
    <source>
        <strain evidence="2 3">RL-C</strain>
    </source>
</reference>
<keyword evidence="3" id="KW-1185">Reference proteome</keyword>
<evidence type="ECO:0000313" key="3">
    <source>
        <dbReference type="Proteomes" id="UP000294830"/>
    </source>
</evidence>
<sequence length="302" mass="33188">MKKLLTAVFLLFAFSVSFAEKPIQLRLEKGKTYTQVSNINSKVSQFVQGMSMDIEMSIVSTTSYKVLDVKDTLLFAEVSFSSLKTTVKSPMGVQELSSDSKNVNDPSSMLMQELTKNPFKVTLTQSGRVVEIDANTAIEKAVNSVVALSDDQKAMVKGQFFEQFGNAAIRQNLENTFSYYPPKNVKGEKWNSVQKIKTSLALVLNNENEVTDVNNENVTVKYVGEMSSPENAEPANLNGMSAKYAINGTTEGDVTIDVKTGWIIKSTFSQNLKGNLEFLPNAQMPNGMQVPITITNTGSVTQ</sequence>
<feature type="signal peptide" evidence="1">
    <location>
        <begin position="1"/>
        <end position="19"/>
    </location>
</feature>
<evidence type="ECO:0000256" key="1">
    <source>
        <dbReference type="SAM" id="SignalP"/>
    </source>
</evidence>
<organism evidence="2 3">
    <name type="scientific">Acetobacteroides hydrogenigenes</name>
    <dbReference type="NCBI Taxonomy" id="979970"/>
    <lineage>
        <taxon>Bacteria</taxon>
        <taxon>Pseudomonadati</taxon>
        <taxon>Bacteroidota</taxon>
        <taxon>Bacteroidia</taxon>
        <taxon>Bacteroidales</taxon>
        <taxon>Rikenellaceae</taxon>
        <taxon>Acetobacteroides</taxon>
    </lineage>
</organism>
<dbReference type="AlphaFoldDB" id="A0A4R2EM77"/>
<dbReference type="Pfam" id="PF19777">
    <property type="entry name" value="DUF6263"/>
    <property type="match status" value="1"/>
</dbReference>
<gene>
    <name evidence="2" type="ORF">CLV25_111119</name>
</gene>
<keyword evidence="1" id="KW-0732">Signal</keyword>
<dbReference type="OrthoDB" id="3034330at2"/>
<protein>
    <submittedName>
        <fullName evidence="2">Uncharacterized protein</fullName>
    </submittedName>
</protein>
<name>A0A4R2EM77_9BACT</name>
<feature type="chain" id="PRO_5020899565" evidence="1">
    <location>
        <begin position="20"/>
        <end position="302"/>
    </location>
</feature>
<dbReference type="InterPro" id="IPR046230">
    <property type="entry name" value="DUF6263"/>
</dbReference>